<proteinExistence type="predicted"/>
<accession>A0A8S5PLS2</accession>
<sequence length="48" mass="5375">MSVTEILACAALLLWTMGGAYVVLVARRWDCVMEALMDAIEEVDRDED</sequence>
<name>A0A8S5PLS2_9CAUD</name>
<organism evidence="1">
    <name type="scientific">Myoviridae sp. ctisV53</name>
    <dbReference type="NCBI Taxonomy" id="2825156"/>
    <lineage>
        <taxon>Viruses</taxon>
        <taxon>Duplodnaviria</taxon>
        <taxon>Heunggongvirae</taxon>
        <taxon>Uroviricota</taxon>
        <taxon>Caudoviricetes</taxon>
    </lineage>
</organism>
<evidence type="ECO:0000313" key="1">
    <source>
        <dbReference type="EMBL" id="DAE08022.1"/>
    </source>
</evidence>
<reference evidence="1" key="1">
    <citation type="journal article" date="2021" name="Proc. Natl. Acad. Sci. U.S.A.">
        <title>A Catalog of Tens of Thousands of Viruses from Human Metagenomes Reveals Hidden Associations with Chronic Diseases.</title>
        <authorList>
            <person name="Tisza M.J."/>
            <person name="Buck C.B."/>
        </authorList>
    </citation>
    <scope>NUCLEOTIDE SEQUENCE</scope>
    <source>
        <strain evidence="1">CtisV53</strain>
    </source>
</reference>
<protein>
    <submittedName>
        <fullName evidence="1">Uncharacterized protein</fullName>
    </submittedName>
</protein>
<dbReference type="EMBL" id="BK015461">
    <property type="protein sequence ID" value="DAE08022.1"/>
    <property type="molecule type" value="Genomic_DNA"/>
</dbReference>